<dbReference type="Pfam" id="PF13649">
    <property type="entry name" value="Methyltransf_25"/>
    <property type="match status" value="1"/>
</dbReference>
<dbReference type="GO" id="GO:0032259">
    <property type="term" value="P:methylation"/>
    <property type="evidence" value="ECO:0007669"/>
    <property type="project" value="UniProtKB-KW"/>
</dbReference>
<dbReference type="SUPFAM" id="SSF53335">
    <property type="entry name" value="S-adenosyl-L-methionine-dependent methyltransferases"/>
    <property type="match status" value="1"/>
</dbReference>
<dbReference type="GO" id="GO:0008168">
    <property type="term" value="F:methyltransferase activity"/>
    <property type="evidence" value="ECO:0007669"/>
    <property type="project" value="UniProtKB-KW"/>
</dbReference>
<keyword evidence="3" id="KW-0489">Methyltransferase</keyword>
<dbReference type="KEGG" id="abas:ACPOL_1313"/>
<reference evidence="3 4" key="1">
    <citation type="journal article" date="2018" name="Front. Microbiol.">
        <title>Hydrolytic Capabilities as a Key to Environmental Success: Chitinolytic and Cellulolytic Acidobacteria From Acidic Sub-arctic Soils and Boreal Peatlands.</title>
        <authorList>
            <person name="Belova S.E."/>
            <person name="Ravin N.V."/>
            <person name="Pankratov T.A."/>
            <person name="Rakitin A.L."/>
            <person name="Ivanova A.A."/>
            <person name="Beletsky A.V."/>
            <person name="Mardanov A.V."/>
            <person name="Sinninghe Damste J.S."/>
            <person name="Dedysh S.N."/>
        </authorList>
    </citation>
    <scope>NUCLEOTIDE SEQUENCE [LARGE SCALE GENOMIC DNA]</scope>
    <source>
        <strain evidence="3 4">SBC82</strain>
    </source>
</reference>
<dbReference type="Proteomes" id="UP000253606">
    <property type="component" value="Chromosome"/>
</dbReference>
<name>A0A2Z5FUW8_9BACT</name>
<evidence type="ECO:0000313" key="3">
    <source>
        <dbReference type="EMBL" id="AXC10661.1"/>
    </source>
</evidence>
<proteinExistence type="predicted"/>
<evidence type="ECO:0000256" key="1">
    <source>
        <dbReference type="ARBA" id="ARBA00022679"/>
    </source>
</evidence>
<gene>
    <name evidence="3" type="ORF">ACPOL_1313</name>
</gene>
<dbReference type="EMBL" id="CP030840">
    <property type="protein sequence ID" value="AXC10661.1"/>
    <property type="molecule type" value="Genomic_DNA"/>
</dbReference>
<accession>A0A2Z5FUW8</accession>
<keyword evidence="4" id="KW-1185">Reference proteome</keyword>
<dbReference type="Gene3D" id="3.40.50.150">
    <property type="entry name" value="Vaccinia Virus protein VP39"/>
    <property type="match status" value="1"/>
</dbReference>
<dbReference type="CDD" id="cd02440">
    <property type="entry name" value="AdoMet_MTases"/>
    <property type="match status" value="1"/>
</dbReference>
<dbReference type="PANTHER" id="PTHR43861">
    <property type="entry name" value="TRANS-ACONITATE 2-METHYLTRANSFERASE-RELATED"/>
    <property type="match status" value="1"/>
</dbReference>
<protein>
    <submittedName>
        <fullName evidence="3">Methyltransferase</fullName>
    </submittedName>
</protein>
<dbReference type="AlphaFoldDB" id="A0A2Z5FUW8"/>
<evidence type="ECO:0000259" key="2">
    <source>
        <dbReference type="Pfam" id="PF13649"/>
    </source>
</evidence>
<dbReference type="InterPro" id="IPR041698">
    <property type="entry name" value="Methyltransf_25"/>
</dbReference>
<dbReference type="InterPro" id="IPR029063">
    <property type="entry name" value="SAM-dependent_MTases_sf"/>
</dbReference>
<evidence type="ECO:0000313" key="4">
    <source>
        <dbReference type="Proteomes" id="UP000253606"/>
    </source>
</evidence>
<sequence>METGSAAAAFWEQIYANTTYSRELNDRISHALNSAHAFFKSTSGFKVLDVGCGPGATAIYWANTGADVTAIDHCASAIAALETRCEQMGIKNIHPLVGDVMKIDQLGQFDYIFGSMILHHLEPFQEFAAVLRRTLSARGKAFFYENNAASDLLIWFRTQVTGKFGVPKYGDKDEFPLSPKEINMLREQFSVGIEYPEMMFFQLASSYLFHRHLATEMKTIDNFLYKRKIGLRYSYRQYVELDALPEAQQLAT</sequence>
<feature type="domain" description="Methyltransferase" evidence="2">
    <location>
        <begin position="47"/>
        <end position="136"/>
    </location>
</feature>
<keyword evidence="1 3" id="KW-0808">Transferase</keyword>
<organism evidence="3 4">
    <name type="scientific">Acidisarcina polymorpha</name>
    <dbReference type="NCBI Taxonomy" id="2211140"/>
    <lineage>
        <taxon>Bacteria</taxon>
        <taxon>Pseudomonadati</taxon>
        <taxon>Acidobacteriota</taxon>
        <taxon>Terriglobia</taxon>
        <taxon>Terriglobales</taxon>
        <taxon>Acidobacteriaceae</taxon>
        <taxon>Acidisarcina</taxon>
    </lineage>
</organism>